<evidence type="ECO:0000256" key="1">
    <source>
        <dbReference type="ARBA" id="ARBA00022574"/>
    </source>
</evidence>
<reference evidence="5" key="1">
    <citation type="submission" date="2011-02" db="EMBL/GenBank/DDBJ databases">
        <title>The Genome Sequence of Capsaspora owczarzaki ATCC 30864.</title>
        <authorList>
            <person name="Russ C."/>
            <person name="Cuomo C."/>
            <person name="Burger G."/>
            <person name="Gray M.W."/>
            <person name="Holland P.W.H."/>
            <person name="King N."/>
            <person name="Lang F.B.F."/>
            <person name="Roger A.J."/>
            <person name="Ruiz-Trillo I."/>
            <person name="Young S.K."/>
            <person name="Zeng Q."/>
            <person name="Gargeya S."/>
            <person name="Alvarado L."/>
            <person name="Berlin A."/>
            <person name="Chapman S.B."/>
            <person name="Chen Z."/>
            <person name="Freedman E."/>
            <person name="Gellesch M."/>
            <person name="Goldberg J."/>
            <person name="Griggs A."/>
            <person name="Gujja S."/>
            <person name="Heilman E."/>
            <person name="Heiman D."/>
            <person name="Howarth C."/>
            <person name="Mehta T."/>
            <person name="Neiman D."/>
            <person name="Pearson M."/>
            <person name="Roberts A."/>
            <person name="Saif S."/>
            <person name="Shea T."/>
            <person name="Shenoy N."/>
            <person name="Sisk P."/>
            <person name="Stolte C."/>
            <person name="Sykes S."/>
            <person name="White J."/>
            <person name="Yandava C."/>
            <person name="Haas B."/>
            <person name="Nusbaum C."/>
            <person name="Birren B."/>
        </authorList>
    </citation>
    <scope>NUCLEOTIDE SEQUENCE</scope>
    <source>
        <strain evidence="5">ATCC 30864</strain>
    </source>
</reference>
<dbReference type="OrthoDB" id="24670at2759"/>
<keyword evidence="5" id="KW-1185">Reference proteome</keyword>
<keyword evidence="1 3" id="KW-0853">WD repeat</keyword>
<dbReference type="OMA" id="TIAMDAC"/>
<protein>
    <submittedName>
        <fullName evidence="4">WD-repeat protein GhTTG1</fullName>
    </submittedName>
</protein>
<dbReference type="STRING" id="595528.A0A0D2UCI7"/>
<dbReference type="EMBL" id="KE346364">
    <property type="protein sequence ID" value="KJE92746.1"/>
    <property type="molecule type" value="Genomic_DNA"/>
</dbReference>
<dbReference type="InterPro" id="IPR001680">
    <property type="entry name" value="WD40_rpt"/>
</dbReference>
<dbReference type="FunCoup" id="A0A0D2UCI7">
    <property type="interactions" value="406"/>
</dbReference>
<dbReference type="PROSITE" id="PS00678">
    <property type="entry name" value="WD_REPEATS_1"/>
    <property type="match status" value="1"/>
</dbReference>
<feature type="repeat" description="WD" evidence="3">
    <location>
        <begin position="248"/>
        <end position="290"/>
    </location>
</feature>
<evidence type="ECO:0000256" key="2">
    <source>
        <dbReference type="ARBA" id="ARBA00022737"/>
    </source>
</evidence>
<evidence type="ECO:0000256" key="3">
    <source>
        <dbReference type="PROSITE-ProRule" id="PRU00221"/>
    </source>
</evidence>
<feature type="repeat" description="WD" evidence="3">
    <location>
        <begin position="159"/>
        <end position="200"/>
    </location>
</feature>
<evidence type="ECO:0000313" key="4">
    <source>
        <dbReference type="EMBL" id="KJE92746.1"/>
    </source>
</evidence>
<gene>
    <name evidence="4" type="ORF">CAOG_003655</name>
</gene>
<dbReference type="PROSITE" id="PS50294">
    <property type="entry name" value="WD_REPEATS_REGION"/>
    <property type="match status" value="1"/>
</dbReference>
<dbReference type="AlphaFoldDB" id="A0A0D2UCI7"/>
<dbReference type="SUPFAM" id="SSF50978">
    <property type="entry name" value="WD40 repeat-like"/>
    <property type="match status" value="1"/>
</dbReference>
<dbReference type="InterPro" id="IPR036322">
    <property type="entry name" value="WD40_repeat_dom_sf"/>
</dbReference>
<dbReference type="RefSeq" id="XP_004363383.1">
    <property type="nucleotide sequence ID" value="XM_004363326.2"/>
</dbReference>
<dbReference type="PROSITE" id="PS50082">
    <property type="entry name" value="WD_REPEATS_2"/>
    <property type="match status" value="2"/>
</dbReference>
<dbReference type="Pfam" id="PF00400">
    <property type="entry name" value="WD40"/>
    <property type="match status" value="2"/>
</dbReference>
<dbReference type="SMART" id="SM00320">
    <property type="entry name" value="WD40"/>
    <property type="match status" value="4"/>
</dbReference>
<proteinExistence type="predicted"/>
<dbReference type="Gene3D" id="2.130.10.10">
    <property type="entry name" value="YVTN repeat-like/Quinoprotein amine dehydrogenase"/>
    <property type="match status" value="1"/>
</dbReference>
<dbReference type="eggNOG" id="KOG0290">
    <property type="taxonomic scope" value="Eukaryota"/>
</dbReference>
<dbReference type="InterPro" id="IPR015943">
    <property type="entry name" value="WD40/YVTN_repeat-like_dom_sf"/>
</dbReference>
<name>A0A0D2UCI7_CAPO3</name>
<dbReference type="InParanoid" id="A0A0D2UCI7"/>
<dbReference type="PhylomeDB" id="A0A0D2UCI7"/>
<organism evidence="4 5">
    <name type="scientific">Capsaspora owczarzaki (strain ATCC 30864)</name>
    <dbReference type="NCBI Taxonomy" id="595528"/>
    <lineage>
        <taxon>Eukaryota</taxon>
        <taxon>Filasterea</taxon>
        <taxon>Capsaspora</taxon>
    </lineage>
</organism>
<dbReference type="InterPro" id="IPR045159">
    <property type="entry name" value="DCAF7-like"/>
</dbReference>
<accession>A0A0D2UCI7</accession>
<evidence type="ECO:0000313" key="5">
    <source>
        <dbReference type="Proteomes" id="UP000008743"/>
    </source>
</evidence>
<dbReference type="InterPro" id="IPR019775">
    <property type="entry name" value="WD40_repeat_CS"/>
</dbReference>
<keyword evidence="2" id="KW-0677">Repeat</keyword>
<sequence>MSTVESRRKEVYTYKAPWSVYTLNWSNRQRYRLAVGSFLEEYSNQVTIVQLDDDKNDFVCNATFDHSYPATKLMWAPENANCDQDMLATTGDYLRLWRVDDQNKAKLVGILNNNRQSEYCAPLTSFDWNDVDPNIIGTASIDTTCTIWDVQAQAVRTQLIAHDKEVYDIAFAHSKDIFASVGADGSVRMFDLRNLEHSTIMYETAELTPLLRIEWNKKNPNYLATFMMDSSEVIIIDTRFPSVPYAELTAHRGSVNGISWAPHSSCHICTVGDDAQALIWDISQSMRPIEDPILAYFSGAEVDQVQWSTTQPDWIGIGLGNRVQILRV</sequence>
<dbReference type="PANTHER" id="PTHR19919">
    <property type="entry name" value="WD REPEAT CONTAINING PROTEIN"/>
    <property type="match status" value="1"/>
</dbReference>
<dbReference type="Proteomes" id="UP000008743">
    <property type="component" value="Unassembled WGS sequence"/>
</dbReference>